<feature type="domain" description="Histidine kinase" evidence="8">
    <location>
        <begin position="233"/>
        <end position="451"/>
    </location>
</feature>
<keyword evidence="7" id="KW-0472">Membrane</keyword>
<evidence type="ECO:0000256" key="4">
    <source>
        <dbReference type="ARBA" id="ARBA00022679"/>
    </source>
</evidence>
<feature type="modified residue" description="4-aspartylphosphate" evidence="6">
    <location>
        <position position="519"/>
    </location>
</feature>
<dbReference type="Pfam" id="PF02518">
    <property type="entry name" value="HATPase_c"/>
    <property type="match status" value="1"/>
</dbReference>
<evidence type="ECO:0000256" key="5">
    <source>
        <dbReference type="ARBA" id="ARBA00022777"/>
    </source>
</evidence>
<feature type="transmembrane region" description="Helical" evidence="7">
    <location>
        <begin position="118"/>
        <end position="138"/>
    </location>
</feature>
<dbReference type="InterPro" id="IPR001789">
    <property type="entry name" value="Sig_transdc_resp-reg_receiver"/>
</dbReference>
<keyword evidence="7" id="KW-0812">Transmembrane</keyword>
<comment type="caution">
    <text evidence="10">The sequence shown here is derived from an EMBL/GenBank/DDBJ whole genome shotgun (WGS) entry which is preliminary data.</text>
</comment>
<dbReference type="SUPFAM" id="SSF52172">
    <property type="entry name" value="CheY-like"/>
    <property type="match status" value="1"/>
</dbReference>
<evidence type="ECO:0000313" key="11">
    <source>
        <dbReference type="Proteomes" id="UP000253083"/>
    </source>
</evidence>
<dbReference type="GO" id="GO:0000155">
    <property type="term" value="F:phosphorelay sensor kinase activity"/>
    <property type="evidence" value="ECO:0007669"/>
    <property type="project" value="InterPro"/>
</dbReference>
<dbReference type="PROSITE" id="PS50110">
    <property type="entry name" value="RESPONSE_REGULATORY"/>
    <property type="match status" value="1"/>
</dbReference>
<dbReference type="InterPro" id="IPR003594">
    <property type="entry name" value="HATPase_dom"/>
</dbReference>
<dbReference type="InterPro" id="IPR011006">
    <property type="entry name" value="CheY-like_superfamily"/>
</dbReference>
<dbReference type="PANTHER" id="PTHR43047">
    <property type="entry name" value="TWO-COMPONENT HISTIDINE PROTEIN KINASE"/>
    <property type="match status" value="1"/>
</dbReference>
<dbReference type="SUPFAM" id="SSF47384">
    <property type="entry name" value="Homodimeric domain of signal transducing histidine kinase"/>
    <property type="match status" value="1"/>
</dbReference>
<dbReference type="PANTHER" id="PTHR43047:SF9">
    <property type="entry name" value="HISTIDINE KINASE"/>
    <property type="match status" value="1"/>
</dbReference>
<dbReference type="SMART" id="SM00387">
    <property type="entry name" value="HATPase_c"/>
    <property type="match status" value="1"/>
</dbReference>
<evidence type="ECO:0000259" key="8">
    <source>
        <dbReference type="PROSITE" id="PS50109"/>
    </source>
</evidence>
<keyword evidence="3 6" id="KW-0597">Phosphoprotein</keyword>
<dbReference type="AlphaFoldDB" id="A0A395JR91"/>
<dbReference type="RefSeq" id="WP_113954003.1">
    <property type="nucleotide sequence ID" value="NZ_QNRT01000002.1"/>
</dbReference>
<evidence type="ECO:0000259" key="9">
    <source>
        <dbReference type="PROSITE" id="PS50110"/>
    </source>
</evidence>
<dbReference type="PRINTS" id="PR00344">
    <property type="entry name" value="BCTRLSENSOR"/>
</dbReference>
<accession>A0A395JR91</accession>
<dbReference type="OrthoDB" id="9764438at2"/>
<dbReference type="EMBL" id="QNRT01000002">
    <property type="protein sequence ID" value="RBP51220.1"/>
    <property type="molecule type" value="Genomic_DNA"/>
</dbReference>
<dbReference type="Gene3D" id="3.40.50.2300">
    <property type="match status" value="1"/>
</dbReference>
<evidence type="ECO:0000256" key="3">
    <source>
        <dbReference type="ARBA" id="ARBA00022553"/>
    </source>
</evidence>
<evidence type="ECO:0000256" key="2">
    <source>
        <dbReference type="ARBA" id="ARBA00012438"/>
    </source>
</evidence>
<name>A0A395JR91_9GAMM</name>
<keyword evidence="4" id="KW-0808">Transferase</keyword>
<proteinExistence type="predicted"/>
<protein>
    <recommendedName>
        <fullName evidence="2">histidine kinase</fullName>
        <ecNumber evidence="2">2.7.13.3</ecNumber>
    </recommendedName>
</protein>
<dbReference type="Gene3D" id="1.10.287.130">
    <property type="match status" value="1"/>
</dbReference>
<dbReference type="InterPro" id="IPR005467">
    <property type="entry name" value="His_kinase_dom"/>
</dbReference>
<dbReference type="Gene3D" id="3.30.565.10">
    <property type="entry name" value="Histidine kinase-like ATPase, C-terminal domain"/>
    <property type="match status" value="1"/>
</dbReference>
<dbReference type="EC" id="2.7.13.3" evidence="2"/>
<dbReference type="SMART" id="SM00448">
    <property type="entry name" value="REC"/>
    <property type="match status" value="1"/>
</dbReference>
<dbReference type="InterPro" id="IPR003661">
    <property type="entry name" value="HisK_dim/P_dom"/>
</dbReference>
<dbReference type="CDD" id="cd00082">
    <property type="entry name" value="HisKA"/>
    <property type="match status" value="1"/>
</dbReference>
<dbReference type="InParanoid" id="A0A395JR91"/>
<comment type="catalytic activity">
    <reaction evidence="1">
        <text>ATP + protein L-histidine = ADP + protein N-phospho-L-histidine.</text>
        <dbReference type="EC" id="2.7.13.3"/>
    </reaction>
</comment>
<feature type="domain" description="Response regulatory" evidence="9">
    <location>
        <begin position="470"/>
        <end position="584"/>
    </location>
</feature>
<dbReference type="GO" id="GO:0005886">
    <property type="term" value="C:plasma membrane"/>
    <property type="evidence" value="ECO:0007669"/>
    <property type="project" value="TreeGrafter"/>
</dbReference>
<dbReference type="Pfam" id="PF00072">
    <property type="entry name" value="Response_reg"/>
    <property type="match status" value="1"/>
</dbReference>
<feature type="transmembrane region" description="Helical" evidence="7">
    <location>
        <begin position="33"/>
        <end position="53"/>
    </location>
</feature>
<reference evidence="10 11" key="1">
    <citation type="submission" date="2018-06" db="EMBL/GenBank/DDBJ databases">
        <title>Genomic Encyclopedia of Type Strains, Phase IV (KMG-IV): sequencing the most valuable type-strain genomes for metagenomic binning, comparative biology and taxonomic classification.</title>
        <authorList>
            <person name="Goeker M."/>
        </authorList>
    </citation>
    <scope>NUCLEOTIDE SEQUENCE [LARGE SCALE GENOMIC DNA]</scope>
    <source>
        <strain evidence="10 11">DSM 24032</strain>
    </source>
</reference>
<keyword evidence="7" id="KW-1133">Transmembrane helix</keyword>
<dbReference type="Proteomes" id="UP000253083">
    <property type="component" value="Unassembled WGS sequence"/>
</dbReference>
<dbReference type="CDD" id="cd00156">
    <property type="entry name" value="REC"/>
    <property type="match status" value="1"/>
</dbReference>
<feature type="transmembrane region" description="Helical" evidence="7">
    <location>
        <begin position="145"/>
        <end position="163"/>
    </location>
</feature>
<dbReference type="InterPro" id="IPR036097">
    <property type="entry name" value="HisK_dim/P_sf"/>
</dbReference>
<evidence type="ECO:0000256" key="1">
    <source>
        <dbReference type="ARBA" id="ARBA00000085"/>
    </source>
</evidence>
<dbReference type="InterPro" id="IPR004358">
    <property type="entry name" value="Sig_transdc_His_kin-like_C"/>
</dbReference>
<evidence type="ECO:0000256" key="6">
    <source>
        <dbReference type="PROSITE-ProRule" id="PRU00169"/>
    </source>
</evidence>
<gene>
    <name evidence="10" type="ORF">DFR28_102639</name>
</gene>
<keyword evidence="5 10" id="KW-0418">Kinase</keyword>
<sequence length="589" mass="65060">MSGIELRTEQPMPRSLEQEFLILSRNNVRRNPVPVFIGMIVIAVAALGASPAIWVFTWLATSVLALFGRAWFINKILSSNAYDDPRRLRWIYWLSFGNTFILCLSLAFFPAMSVIDSVLVTLVMGYLVIGVVITNAGFAKATAPYVTIVLISLAIMWSLFPPLEGTGVWKVYVLSAFILFMNYALLSISKEIHQLFRSSIEMRQKYADINHRLSESLGESQAANAAKTRFLAAASHDLRQPVHTLSLLTAALISRNAASENKDERITDITSTMDKALHSLAVQLDSLLDISKLDAGIVTPNFGNTDVTAILRRLKNEFLPFANEKQLSIQLDIPDSAPAYTDATLLERLLRNLLANSIKYTETGSILLSVNCDDDVLISVKDTGIGIAQDQQKLVFEEFYQIDNPHRDRSKGLGLGLSIVSRLCTLLDIRLTLQSSVGQGSEFSLHLSRGTAMVSTETHSKPTYSFNRLRVLVLDDETDILLATQVYLEALDCVVMSAETIEEALEFAKTDSPELAIIDLRLRDHTSGIDALKAIRGIHPNIPALLVTGDTAPDRLQEASKASAKLLHKPIYSEQLQTAIRNAIQNGTT</sequence>
<evidence type="ECO:0000256" key="7">
    <source>
        <dbReference type="SAM" id="Phobius"/>
    </source>
</evidence>
<dbReference type="SUPFAM" id="SSF55874">
    <property type="entry name" value="ATPase domain of HSP90 chaperone/DNA topoisomerase II/histidine kinase"/>
    <property type="match status" value="1"/>
</dbReference>
<dbReference type="Pfam" id="PF00512">
    <property type="entry name" value="HisKA"/>
    <property type="match status" value="1"/>
</dbReference>
<dbReference type="InterPro" id="IPR036890">
    <property type="entry name" value="HATPase_C_sf"/>
</dbReference>
<keyword evidence="11" id="KW-1185">Reference proteome</keyword>
<dbReference type="SMART" id="SM00388">
    <property type="entry name" value="HisKA"/>
    <property type="match status" value="1"/>
</dbReference>
<dbReference type="GO" id="GO:0009927">
    <property type="term" value="F:histidine phosphotransfer kinase activity"/>
    <property type="evidence" value="ECO:0007669"/>
    <property type="project" value="TreeGrafter"/>
</dbReference>
<dbReference type="PROSITE" id="PS50109">
    <property type="entry name" value="HIS_KIN"/>
    <property type="match status" value="1"/>
</dbReference>
<evidence type="ECO:0000313" key="10">
    <source>
        <dbReference type="EMBL" id="RBP51220.1"/>
    </source>
</evidence>
<feature type="transmembrane region" description="Helical" evidence="7">
    <location>
        <begin position="169"/>
        <end position="188"/>
    </location>
</feature>
<feature type="transmembrane region" description="Helical" evidence="7">
    <location>
        <begin position="90"/>
        <end position="112"/>
    </location>
</feature>
<organism evidence="10 11">
    <name type="scientific">Arenicella xantha</name>
    <dbReference type="NCBI Taxonomy" id="644221"/>
    <lineage>
        <taxon>Bacteria</taxon>
        <taxon>Pseudomonadati</taxon>
        <taxon>Pseudomonadota</taxon>
        <taxon>Gammaproteobacteria</taxon>
        <taxon>Arenicellales</taxon>
        <taxon>Arenicellaceae</taxon>
        <taxon>Arenicella</taxon>
    </lineage>
</organism>